<dbReference type="Proteomes" id="UP000800094">
    <property type="component" value="Unassembled WGS sequence"/>
</dbReference>
<protein>
    <recommendedName>
        <fullName evidence="3">Mei2-like C-terminal RNA recognition motif domain-containing protein</fullName>
    </recommendedName>
</protein>
<gene>
    <name evidence="4" type="ORF">BU26DRAFT_420545</name>
</gene>
<feature type="compositionally biased region" description="Polar residues" evidence="2">
    <location>
        <begin position="35"/>
        <end position="57"/>
    </location>
</feature>
<dbReference type="InterPro" id="IPR035979">
    <property type="entry name" value="RBD_domain_sf"/>
</dbReference>
<reference evidence="4" key="1">
    <citation type="journal article" date="2020" name="Stud. Mycol.">
        <title>101 Dothideomycetes genomes: a test case for predicting lifestyles and emergence of pathogens.</title>
        <authorList>
            <person name="Haridas S."/>
            <person name="Albert R."/>
            <person name="Binder M."/>
            <person name="Bloem J."/>
            <person name="Labutti K."/>
            <person name="Salamov A."/>
            <person name="Andreopoulos B."/>
            <person name="Baker S."/>
            <person name="Barry K."/>
            <person name="Bills G."/>
            <person name="Bluhm B."/>
            <person name="Cannon C."/>
            <person name="Castanera R."/>
            <person name="Culley D."/>
            <person name="Daum C."/>
            <person name="Ezra D."/>
            <person name="Gonzalez J."/>
            <person name="Henrissat B."/>
            <person name="Kuo A."/>
            <person name="Liang C."/>
            <person name="Lipzen A."/>
            <person name="Lutzoni F."/>
            <person name="Magnuson J."/>
            <person name="Mondo S."/>
            <person name="Nolan M."/>
            <person name="Ohm R."/>
            <person name="Pangilinan J."/>
            <person name="Park H.-J."/>
            <person name="Ramirez L."/>
            <person name="Alfaro M."/>
            <person name="Sun H."/>
            <person name="Tritt A."/>
            <person name="Yoshinaga Y."/>
            <person name="Zwiers L.-H."/>
            <person name="Turgeon B."/>
            <person name="Goodwin S."/>
            <person name="Spatafora J."/>
            <person name="Crous P."/>
            <person name="Grigoriev I."/>
        </authorList>
    </citation>
    <scope>NUCLEOTIDE SEQUENCE</scope>
    <source>
        <strain evidence="4">CBS 122368</strain>
    </source>
</reference>
<dbReference type="RefSeq" id="XP_033688969.1">
    <property type="nucleotide sequence ID" value="XM_033823369.1"/>
</dbReference>
<dbReference type="OrthoDB" id="417481at2759"/>
<dbReference type="GeneID" id="54576699"/>
<feature type="region of interest" description="Disordered" evidence="2">
    <location>
        <begin position="1"/>
        <end position="57"/>
    </location>
</feature>
<keyword evidence="1" id="KW-0694">RNA-binding</keyword>
<feature type="region of interest" description="Disordered" evidence="2">
    <location>
        <begin position="608"/>
        <end position="643"/>
    </location>
</feature>
<dbReference type="AlphaFoldDB" id="A0A6A6ITU8"/>
<feature type="compositionally biased region" description="Polar residues" evidence="2">
    <location>
        <begin position="1"/>
        <end position="21"/>
    </location>
</feature>
<organism evidence="4 5">
    <name type="scientific">Trematosphaeria pertusa</name>
    <dbReference type="NCBI Taxonomy" id="390896"/>
    <lineage>
        <taxon>Eukaryota</taxon>
        <taxon>Fungi</taxon>
        <taxon>Dikarya</taxon>
        <taxon>Ascomycota</taxon>
        <taxon>Pezizomycotina</taxon>
        <taxon>Dothideomycetes</taxon>
        <taxon>Pleosporomycetidae</taxon>
        <taxon>Pleosporales</taxon>
        <taxon>Massarineae</taxon>
        <taxon>Trematosphaeriaceae</taxon>
        <taxon>Trematosphaeria</taxon>
    </lineage>
</organism>
<proteinExistence type="predicted"/>
<evidence type="ECO:0000313" key="5">
    <source>
        <dbReference type="Proteomes" id="UP000800094"/>
    </source>
</evidence>
<keyword evidence="5" id="KW-1185">Reference proteome</keyword>
<dbReference type="GO" id="GO:0003723">
    <property type="term" value="F:RNA binding"/>
    <property type="evidence" value="ECO:0007669"/>
    <property type="project" value="UniProtKB-KW"/>
</dbReference>
<name>A0A6A6ITU8_9PLEO</name>
<evidence type="ECO:0000259" key="3">
    <source>
        <dbReference type="Pfam" id="PF04059"/>
    </source>
</evidence>
<evidence type="ECO:0000313" key="4">
    <source>
        <dbReference type="EMBL" id="KAF2253965.1"/>
    </source>
</evidence>
<dbReference type="EMBL" id="ML987191">
    <property type="protein sequence ID" value="KAF2253965.1"/>
    <property type="molecule type" value="Genomic_DNA"/>
</dbReference>
<dbReference type="SUPFAM" id="SSF54928">
    <property type="entry name" value="RNA-binding domain, RBD"/>
    <property type="match status" value="1"/>
</dbReference>
<sequence>MSHTNNSPHSSTGAGPSSSPFGGTDLTAYSPEAVRNTSRGAGTTIAESSRAGSGQGRTQVTIYQGLHPMPHRLGTFLNELANTDKDFVSRFLFVGEIPDGVKAGSDFEMEMFAVQHQMKLYQVFNWCVPTYARGVYLRFDNIRDSCESHQLLNRRTFKMFFVDTYDFAIAKSQDTSSINEFEGQVKLPIVVSLAKHRHHKQPAIVLATKDLIWLTEAVECTMSIYGTVRASAHTATDEENLIFTFRIEFHSVEAANRAVASLARDPIWGLSDDETWHWTTLEPSGWNGTRAANSPHRHNPQIDDLGRLMTHRHLQQVDFRGLTRHPADAHNRVRREKIMDGTDVRTTIMLRNIPNKLDWMTLKGLLDEVCFGTFDFLYLRIDFKTSCNVGYAFINFSDITGMIAMLDRVEHCGWKGYRSNKAAEISYATIQGLPALVQKFRNSSVMQETPYCRPRVFMVYEEARADNQVRSAGTEMSFARPDNLSKLQRSMDSARSIGLFPPTGISEAARRRNEVSAYDHGNPRELATRQIVGNLANPDVKKNALPNIEDHWKQECELWYLMTSGAGHYGRIPYEYIPVSAVQQFLREHRPSTFTFVNLPDPGVIGGPAPSAVLGSQPAAGTPGNARAGPSSAQRPRFPGRRV</sequence>
<dbReference type="Pfam" id="PF04059">
    <property type="entry name" value="RRM_2"/>
    <property type="match status" value="1"/>
</dbReference>
<evidence type="ECO:0000256" key="2">
    <source>
        <dbReference type="SAM" id="MobiDB-lite"/>
    </source>
</evidence>
<dbReference type="InterPro" id="IPR007201">
    <property type="entry name" value="Mei2-like_Rrm_C"/>
</dbReference>
<evidence type="ECO:0000256" key="1">
    <source>
        <dbReference type="ARBA" id="ARBA00022884"/>
    </source>
</evidence>
<feature type="domain" description="Mei2-like C-terminal RNA recognition motif" evidence="3">
    <location>
        <begin position="345"/>
        <end position="441"/>
    </location>
</feature>
<accession>A0A6A6ITU8</accession>
<dbReference type="PANTHER" id="PTHR23189">
    <property type="entry name" value="RNA RECOGNITION MOTIF-CONTAINING"/>
    <property type="match status" value="1"/>
</dbReference>